<feature type="transmembrane region" description="Helical" evidence="2">
    <location>
        <begin position="200"/>
        <end position="223"/>
    </location>
</feature>
<keyword evidence="5" id="KW-1185">Reference proteome</keyword>
<feature type="chain" id="PRO_5042127403" description="Extracellular serine-rich protein" evidence="3">
    <location>
        <begin position="20"/>
        <end position="334"/>
    </location>
</feature>
<feature type="region of interest" description="Disordered" evidence="1">
    <location>
        <begin position="163"/>
        <end position="187"/>
    </location>
</feature>
<dbReference type="InterPro" id="IPR008972">
    <property type="entry name" value="Cupredoxin"/>
</dbReference>
<dbReference type="Proteomes" id="UP001285354">
    <property type="component" value="Unassembled WGS sequence"/>
</dbReference>
<dbReference type="PANTHER" id="PTHR34883">
    <property type="entry name" value="SERINE-RICH PROTEIN, PUTATIVE-RELATED-RELATED"/>
    <property type="match status" value="1"/>
</dbReference>
<dbReference type="InterPro" id="IPR052953">
    <property type="entry name" value="Ser-rich/MCO-related"/>
</dbReference>
<keyword evidence="2" id="KW-0812">Transmembrane</keyword>
<evidence type="ECO:0000256" key="1">
    <source>
        <dbReference type="SAM" id="MobiDB-lite"/>
    </source>
</evidence>
<feature type="region of interest" description="Disordered" evidence="1">
    <location>
        <begin position="303"/>
        <end position="334"/>
    </location>
</feature>
<accession>A0AAD9T4M7</accession>
<keyword evidence="2" id="KW-1133">Transmembrane helix</keyword>
<organism evidence="4 5">
    <name type="scientific">Diplocarpon rosae</name>
    <dbReference type="NCBI Taxonomy" id="946125"/>
    <lineage>
        <taxon>Eukaryota</taxon>
        <taxon>Fungi</taxon>
        <taxon>Dikarya</taxon>
        <taxon>Ascomycota</taxon>
        <taxon>Pezizomycotina</taxon>
        <taxon>Leotiomycetes</taxon>
        <taxon>Helotiales</taxon>
        <taxon>Drepanopezizaceae</taxon>
        <taxon>Diplocarpon</taxon>
    </lineage>
</organism>
<feature type="signal peptide" evidence="3">
    <location>
        <begin position="1"/>
        <end position="19"/>
    </location>
</feature>
<keyword evidence="3" id="KW-0732">Signal</keyword>
<feature type="compositionally biased region" description="Low complexity" evidence="1">
    <location>
        <begin position="167"/>
        <end position="184"/>
    </location>
</feature>
<gene>
    <name evidence="4" type="ORF">QTJ16_002866</name>
</gene>
<dbReference type="CDD" id="cd00920">
    <property type="entry name" value="Cupredoxin"/>
    <property type="match status" value="1"/>
</dbReference>
<dbReference type="CDD" id="cd12087">
    <property type="entry name" value="TM_EGFR-like"/>
    <property type="match status" value="1"/>
</dbReference>
<dbReference type="SUPFAM" id="SSF49503">
    <property type="entry name" value="Cupredoxins"/>
    <property type="match status" value="1"/>
</dbReference>
<evidence type="ECO:0008006" key="6">
    <source>
        <dbReference type="Google" id="ProtNLM"/>
    </source>
</evidence>
<dbReference type="PANTHER" id="PTHR34883:SF19">
    <property type="entry name" value="EXTRACELLULAR SERINE-RICH PROTEIN"/>
    <property type="match status" value="1"/>
</dbReference>
<dbReference type="Gene3D" id="2.60.40.420">
    <property type="entry name" value="Cupredoxins - blue copper proteins"/>
    <property type="match status" value="1"/>
</dbReference>
<name>A0AAD9T4M7_9HELO</name>
<evidence type="ECO:0000256" key="2">
    <source>
        <dbReference type="SAM" id="Phobius"/>
    </source>
</evidence>
<evidence type="ECO:0000313" key="5">
    <source>
        <dbReference type="Proteomes" id="UP001285354"/>
    </source>
</evidence>
<protein>
    <recommendedName>
        <fullName evidence="6">Extracellular serine-rich protein</fullName>
    </recommendedName>
</protein>
<comment type="caution">
    <text evidence="4">The sequence shown here is derived from an EMBL/GenBank/DDBJ whole genome shotgun (WGS) entry which is preliminary data.</text>
</comment>
<evidence type="ECO:0000256" key="3">
    <source>
        <dbReference type="SAM" id="SignalP"/>
    </source>
</evidence>
<dbReference type="AlphaFoldDB" id="A0AAD9T4M7"/>
<keyword evidence="2" id="KW-0472">Membrane</keyword>
<evidence type="ECO:0000313" key="4">
    <source>
        <dbReference type="EMBL" id="KAK2628220.1"/>
    </source>
</evidence>
<sequence>MFLFLQIGLFSVIPTVVLGQARVSTSSTSSAPAATHSVNVGATGHHFTPDSLTASVGDIVEFRFYPLNHSVARAEYKNPCIPYELTDAGKQGFWSGFEPINVVLSNPPIFSLLINDTDPIFFYCSAPGACEDGMVGVINPNATRTIDVQTAYARNASIAFSPGEGFPPETESASPSPTSQATSTVHAAASNSHPALSTGAIAGICIGGAAVLLLGGALVYLCGRQRTLGELLRRNQRPLPPPSYVPDPGHMSMASSAAFAKSPHVDDRYSVQGYGDESYRSRSPPMDEGKEFLHLLAGNPSVGRPALSSPGQRGLGPVELVDGPTYEPVASRDG</sequence>
<reference evidence="4" key="1">
    <citation type="submission" date="2023-06" db="EMBL/GenBank/DDBJ databases">
        <title>Draft genome of Marssonina rosae.</title>
        <authorList>
            <person name="Cheng Q."/>
        </authorList>
    </citation>
    <scope>NUCLEOTIDE SEQUENCE</scope>
    <source>
        <strain evidence="4">R4</strain>
    </source>
</reference>
<dbReference type="EMBL" id="JAUBYV010000003">
    <property type="protein sequence ID" value="KAK2628220.1"/>
    <property type="molecule type" value="Genomic_DNA"/>
</dbReference>
<proteinExistence type="predicted"/>